<dbReference type="InterPro" id="IPR021109">
    <property type="entry name" value="Peptidase_aspartic_dom_sf"/>
</dbReference>
<dbReference type="AlphaFoldDB" id="A0A6P4DRP7"/>
<reference evidence="2" key="2">
    <citation type="submission" date="2025-08" db="UniProtKB">
        <authorList>
            <consortium name="RefSeq"/>
        </authorList>
    </citation>
    <scope>IDENTIFICATION</scope>
    <source>
        <tissue evidence="2">Whole plant</tissue>
    </source>
</reference>
<gene>
    <name evidence="2" type="primary">LOC107492058</name>
</gene>
<proteinExistence type="predicted"/>
<dbReference type="Gene3D" id="2.40.70.10">
    <property type="entry name" value="Acid Proteases"/>
    <property type="match status" value="1"/>
</dbReference>
<dbReference type="KEGG" id="adu:107492058"/>
<organism evidence="1 2">
    <name type="scientific">Arachis duranensis</name>
    <name type="common">Wild peanut</name>
    <dbReference type="NCBI Taxonomy" id="130453"/>
    <lineage>
        <taxon>Eukaryota</taxon>
        <taxon>Viridiplantae</taxon>
        <taxon>Streptophyta</taxon>
        <taxon>Embryophyta</taxon>
        <taxon>Tracheophyta</taxon>
        <taxon>Spermatophyta</taxon>
        <taxon>Magnoliopsida</taxon>
        <taxon>eudicotyledons</taxon>
        <taxon>Gunneridae</taxon>
        <taxon>Pentapetalae</taxon>
        <taxon>rosids</taxon>
        <taxon>fabids</taxon>
        <taxon>Fabales</taxon>
        <taxon>Fabaceae</taxon>
        <taxon>Papilionoideae</taxon>
        <taxon>50 kb inversion clade</taxon>
        <taxon>dalbergioids sensu lato</taxon>
        <taxon>Dalbergieae</taxon>
        <taxon>Pterocarpus clade</taxon>
        <taxon>Arachis</taxon>
    </lineage>
</organism>
<evidence type="ECO:0000313" key="1">
    <source>
        <dbReference type="Proteomes" id="UP000515211"/>
    </source>
</evidence>
<dbReference type="CDD" id="cd00303">
    <property type="entry name" value="retropepsin_like"/>
    <property type="match status" value="1"/>
</dbReference>
<evidence type="ECO:0000313" key="2">
    <source>
        <dbReference type="RefSeq" id="XP_015968514.1"/>
    </source>
</evidence>
<dbReference type="Proteomes" id="UP000515211">
    <property type="component" value="Chromosome 1"/>
</dbReference>
<dbReference type="GeneID" id="107492058"/>
<dbReference type="PANTHER" id="PTHR33067:SF9">
    <property type="entry name" value="RNA-DIRECTED DNA POLYMERASE"/>
    <property type="match status" value="1"/>
</dbReference>
<accession>A0A6P4DRP7</accession>
<dbReference type="RefSeq" id="XP_015968514.1">
    <property type="nucleotide sequence ID" value="XM_016113028.1"/>
</dbReference>
<protein>
    <submittedName>
        <fullName evidence="2">Uncharacterized protein LOC107492058</fullName>
    </submittedName>
</protein>
<name>A0A6P4DRP7_ARADU</name>
<dbReference type="PANTHER" id="PTHR33067">
    <property type="entry name" value="RNA-DIRECTED DNA POLYMERASE-RELATED"/>
    <property type="match status" value="1"/>
</dbReference>
<keyword evidence="1" id="KW-1185">Reference proteome</keyword>
<reference evidence="1" key="1">
    <citation type="journal article" date="2016" name="Nat. Genet.">
        <title>The genome sequences of Arachis duranensis and Arachis ipaensis, the diploid ancestors of cultivated peanut.</title>
        <authorList>
            <person name="Bertioli D.J."/>
            <person name="Cannon S.B."/>
            <person name="Froenicke L."/>
            <person name="Huang G."/>
            <person name="Farmer A.D."/>
            <person name="Cannon E.K."/>
            <person name="Liu X."/>
            <person name="Gao D."/>
            <person name="Clevenger J."/>
            <person name="Dash S."/>
            <person name="Ren L."/>
            <person name="Moretzsohn M.C."/>
            <person name="Shirasawa K."/>
            <person name="Huang W."/>
            <person name="Vidigal B."/>
            <person name="Abernathy B."/>
            <person name="Chu Y."/>
            <person name="Niederhuth C.E."/>
            <person name="Umale P."/>
            <person name="Araujo A.C."/>
            <person name="Kozik A."/>
            <person name="Kim K.D."/>
            <person name="Burow M.D."/>
            <person name="Varshney R.K."/>
            <person name="Wang X."/>
            <person name="Zhang X."/>
            <person name="Barkley N."/>
            <person name="Guimaraes P.M."/>
            <person name="Isobe S."/>
            <person name="Guo B."/>
            <person name="Liao B."/>
            <person name="Stalker H.T."/>
            <person name="Schmitz R.J."/>
            <person name="Scheffler B.E."/>
            <person name="Leal-Bertioli S.C."/>
            <person name="Xun X."/>
            <person name="Jackson S.A."/>
            <person name="Michelmore R."/>
            <person name="Ozias-Akins P."/>
        </authorList>
    </citation>
    <scope>NUCLEOTIDE SEQUENCE [LARGE SCALE GENOMIC DNA]</scope>
    <source>
        <strain evidence="1">cv. V14167</strain>
    </source>
</reference>
<sequence>MPDPKSFLISYTIGNITSEKALCDLGSRINFMPLYVMKKLGSQEAQPTRIALEMADKSRKQAYGLVENVLVKVGELFLLADFVILDIGGDTDDFIIIGRPFLATRRTLIDVKRGELVLRLHEDYMVFDD</sequence>